<name>A0ABM5WDY8_9ENTE</name>
<protein>
    <recommendedName>
        <fullName evidence="4">J domain-containing protein</fullName>
    </recommendedName>
</protein>
<feature type="transmembrane region" description="Helical" evidence="1">
    <location>
        <begin position="337"/>
        <end position="353"/>
    </location>
</feature>
<feature type="transmembrane region" description="Helical" evidence="1">
    <location>
        <begin position="403"/>
        <end position="421"/>
    </location>
</feature>
<evidence type="ECO:0008006" key="4">
    <source>
        <dbReference type="Google" id="ProtNLM"/>
    </source>
</evidence>
<keyword evidence="1" id="KW-0812">Transmembrane</keyword>
<sequence length="694" mass="81073">MNCWEILGLEPTSDKKKVKQAYAAKLKTINVDEEPLAFQKLKEAFDSAIFLTGTIIESNRPTESISSLEEKVQEDELQAVFVENETVEPESKPQDDLVQEEAIADNESTQVQKTQQGNAVEIFNQELAAIYEGMAFFSDVEKWTLLFSNELEWSIDEHNEIKHVMQHFLLTNYRVLSRTIIDYIGSIFDFDALVKDYRSGDYFCYTWTEIKNVPNFFFDHYSEIPKEERLTYFTNRYNLFQLLEDSIPDQTTWIESLDLCRMLTTNDVDVVNLQISFLLLTDFRMEQEATINHFTTLLETAKSLRANRTSEFFSIYYEWIKNEGSANAVLIFDKSEIAIPTVTINLLMGYVYFRLNRHSSVKEYWGGLAKKVPSLFRADELAMLDLMETVTVPQKKKKSAGQYVWLIFVLIIAFVKIGGVISRSNERNTSIETSDIQNMFSEERELYKNVINKLSDLKESDNLYDQFLYYFYIDREDEDRVNFIEQNLVGQAKEMAENITISQLPEVTIESRYDFQASPDNVSDYGFVTALTLLEDDDPFIILQEDEDDRISNVFGEGWEVLPEDQFDALWANIQVRPMMSQKFFVVYYLLSDERKENLKANPEYSTENIKKLLEKNSSMAIAEEFESGTWQISQDEENKLYTIINDENGEHQFILSYDDYGRLEHIYGDKWEKLDDEKRKLIHANAEEKIDVY</sequence>
<organism evidence="2 3">
    <name type="scientific">Enterococcus silesiacus</name>
    <dbReference type="NCBI Taxonomy" id="332949"/>
    <lineage>
        <taxon>Bacteria</taxon>
        <taxon>Bacillati</taxon>
        <taxon>Bacillota</taxon>
        <taxon>Bacilli</taxon>
        <taxon>Lactobacillales</taxon>
        <taxon>Enterococcaceae</taxon>
        <taxon>Enterococcus</taxon>
    </lineage>
</organism>
<accession>A0ABM5WDY8</accession>
<dbReference type="RefSeq" id="WP_071878567.1">
    <property type="nucleotide sequence ID" value="NZ_JXLC01000021.1"/>
</dbReference>
<gene>
    <name evidence="2" type="ORF">ATZ33_06255</name>
</gene>
<evidence type="ECO:0000256" key="1">
    <source>
        <dbReference type="SAM" id="Phobius"/>
    </source>
</evidence>
<evidence type="ECO:0000313" key="3">
    <source>
        <dbReference type="Proteomes" id="UP000065511"/>
    </source>
</evidence>
<reference evidence="2 3" key="1">
    <citation type="submission" date="2015-12" db="EMBL/GenBank/DDBJ databases">
        <authorList>
            <person name="Lauer A."/>
            <person name="Humrighouse B."/>
            <person name="Loparev V."/>
            <person name="Shewmaker P.L."/>
            <person name="Whitney A.M."/>
            <person name="McLaughlin R.W."/>
        </authorList>
    </citation>
    <scope>NUCLEOTIDE SEQUENCE [LARGE SCALE GENOMIC DNA]</scope>
    <source>
        <strain evidence="2 3">LMG 23085</strain>
    </source>
</reference>
<keyword evidence="3" id="KW-1185">Reference proteome</keyword>
<evidence type="ECO:0000313" key="2">
    <source>
        <dbReference type="EMBL" id="ALS03290.1"/>
    </source>
</evidence>
<proteinExistence type="predicted"/>
<keyword evidence="1" id="KW-1133">Transmembrane helix</keyword>
<keyword evidence="1" id="KW-0472">Membrane</keyword>
<dbReference type="Proteomes" id="UP000065511">
    <property type="component" value="Chromosome"/>
</dbReference>
<dbReference type="EMBL" id="CP013614">
    <property type="protein sequence ID" value="ALS03290.1"/>
    <property type="molecule type" value="Genomic_DNA"/>
</dbReference>